<accession>A0ABY6Q7X8</accession>
<dbReference type="Gene3D" id="3.40.190.10">
    <property type="entry name" value="Periplasmic binding protein-like II"/>
    <property type="match status" value="2"/>
</dbReference>
<evidence type="ECO:0000256" key="1">
    <source>
        <dbReference type="ARBA" id="ARBA00022729"/>
    </source>
</evidence>
<evidence type="ECO:0000313" key="3">
    <source>
        <dbReference type="EMBL" id="UZP75006.1"/>
    </source>
</evidence>
<proteinExistence type="predicted"/>
<feature type="domain" description="PBP" evidence="2">
    <location>
        <begin position="44"/>
        <end position="284"/>
    </location>
</feature>
<keyword evidence="4" id="KW-1185">Reference proteome</keyword>
<dbReference type="PANTHER" id="PTHR30570">
    <property type="entry name" value="PERIPLASMIC PHOSPHATE BINDING COMPONENT OF PHOSPHATE ABC TRANSPORTER"/>
    <property type="match status" value="1"/>
</dbReference>
<gene>
    <name evidence="3" type="ORF">E0F26_09780</name>
</gene>
<evidence type="ECO:0000313" key="4">
    <source>
        <dbReference type="Proteomes" id="UP001317963"/>
    </source>
</evidence>
<reference evidence="3 4" key="1">
    <citation type="submission" date="2019-02" db="EMBL/GenBank/DDBJ databases">
        <title>Halieaceae_genomes.</title>
        <authorList>
            <person name="Li S.-H."/>
        </authorList>
    </citation>
    <scope>NUCLEOTIDE SEQUENCE [LARGE SCALE GENOMIC DNA]</scope>
    <source>
        <strain evidence="3 4">JH123</strain>
    </source>
</reference>
<evidence type="ECO:0000259" key="2">
    <source>
        <dbReference type="Pfam" id="PF12849"/>
    </source>
</evidence>
<organism evidence="3 4">
    <name type="scientific">Candidatus Paraluminiphilus aquimaris</name>
    <dbReference type="NCBI Taxonomy" id="2518994"/>
    <lineage>
        <taxon>Bacteria</taxon>
        <taxon>Pseudomonadati</taxon>
        <taxon>Pseudomonadota</taxon>
        <taxon>Gammaproteobacteria</taxon>
        <taxon>Cellvibrionales</taxon>
        <taxon>Halieaceae</taxon>
        <taxon>Candidatus Paraluminiphilus</taxon>
    </lineage>
</organism>
<dbReference type="Pfam" id="PF12849">
    <property type="entry name" value="PBP_like_2"/>
    <property type="match status" value="1"/>
</dbReference>
<keyword evidence="1" id="KW-0732">Signal</keyword>
<dbReference type="InterPro" id="IPR024370">
    <property type="entry name" value="PBP_domain"/>
</dbReference>
<dbReference type="Proteomes" id="UP001317963">
    <property type="component" value="Chromosome"/>
</dbReference>
<protein>
    <recommendedName>
        <fullName evidence="2">PBP domain-containing protein</fullName>
    </recommendedName>
</protein>
<dbReference type="EMBL" id="CP036501">
    <property type="protein sequence ID" value="UZP75006.1"/>
    <property type="molecule type" value="Genomic_DNA"/>
</dbReference>
<dbReference type="PANTHER" id="PTHR30570:SF6">
    <property type="entry name" value="PHOSPHATE-BINDING PROTEIN PSTS"/>
    <property type="match status" value="1"/>
</dbReference>
<sequence>MRNSEFKANWERGLASRLSLILMTWLKRVFIAALLPCSGFVGAASEQAETGSLTIVGSDTLSRLMTEWTEAFYTRYPSISVEVQAVGSAAAPPALQHGTANIGSMSRPMNADERSGFVATRGYPPTEIAIASDTVVLITHPSNPMDSISYDKVARVFGMPGTCGTSGRVSRWSELSPMHTFGHQKIQVFGRSATSGTYQYFRRAALCDGDPGVFTNEIPGSSGVVNTVARLPTGLAYAPQAQVDKGVKILNIIARDGRILSPSAPDYPFKRVLYMYTVTSLANAKDSTECRFIEFIAGPTGLTSLRAAGFEQPIKAEGSLTLAEAADVCR</sequence>
<name>A0ABY6Q7X8_9GAMM</name>
<dbReference type="SUPFAM" id="SSF53850">
    <property type="entry name" value="Periplasmic binding protein-like II"/>
    <property type="match status" value="1"/>
</dbReference>
<dbReference type="InterPro" id="IPR050811">
    <property type="entry name" value="Phosphate_ABC_transporter"/>
</dbReference>